<keyword evidence="2" id="KW-1185">Reference proteome</keyword>
<dbReference type="Proteomes" id="UP000610203">
    <property type="component" value="Unassembled WGS sequence"/>
</dbReference>
<evidence type="ECO:0000313" key="2">
    <source>
        <dbReference type="Proteomes" id="UP000610203"/>
    </source>
</evidence>
<organism evidence="1 2">
    <name type="scientific">Psychrobacter glaciei</name>
    <dbReference type="NCBI Taxonomy" id="619771"/>
    <lineage>
        <taxon>Bacteria</taxon>
        <taxon>Pseudomonadati</taxon>
        <taxon>Pseudomonadota</taxon>
        <taxon>Gammaproteobacteria</taxon>
        <taxon>Moraxellales</taxon>
        <taxon>Moraxellaceae</taxon>
        <taxon>Psychrobacter</taxon>
    </lineage>
</organism>
<dbReference type="PROSITE" id="PS51257">
    <property type="entry name" value="PROKAR_LIPOPROTEIN"/>
    <property type="match status" value="1"/>
</dbReference>
<comment type="caution">
    <text evidence="1">The sequence shown here is derived from an EMBL/GenBank/DDBJ whole genome shotgun (WGS) entry which is preliminary data.</text>
</comment>
<gene>
    <name evidence="1" type="ORF">GCM10016272_07850</name>
</gene>
<dbReference type="EMBL" id="BMZR01000001">
    <property type="protein sequence ID" value="GHD28502.1"/>
    <property type="molecule type" value="Genomic_DNA"/>
</dbReference>
<name>A0ABQ3GNF0_9GAMM</name>
<evidence type="ECO:0008006" key="3">
    <source>
        <dbReference type="Google" id="ProtNLM"/>
    </source>
</evidence>
<dbReference type="RefSeq" id="WP_189581931.1">
    <property type="nucleotide sequence ID" value="NZ_BMZR01000001.1"/>
</dbReference>
<evidence type="ECO:0000313" key="1">
    <source>
        <dbReference type="EMBL" id="GHD28502.1"/>
    </source>
</evidence>
<sequence length="176" mass="19184">MIQYQLRSVLSITLLFASPILVTVSGCSYINDNYGASKVKSTAVMPTPAVQKVVGDYASESYTARKQGYDWVGIMVRPDGATDITIKVRARSDVKKPTCHFDGKATLLGQDDAHGIIFQTEINNSNDSNDSKVFFQFKDDTLTIDSPDKYALNYFCSGGGTLAGNYEKLSGALELN</sequence>
<accession>A0ABQ3GNF0</accession>
<reference evidence="2" key="1">
    <citation type="journal article" date="2019" name="Int. J. Syst. Evol. Microbiol.">
        <title>The Global Catalogue of Microorganisms (GCM) 10K type strain sequencing project: providing services to taxonomists for standard genome sequencing and annotation.</title>
        <authorList>
            <consortium name="The Broad Institute Genomics Platform"/>
            <consortium name="The Broad Institute Genome Sequencing Center for Infectious Disease"/>
            <person name="Wu L."/>
            <person name="Ma J."/>
        </authorList>
    </citation>
    <scope>NUCLEOTIDE SEQUENCE [LARGE SCALE GENOMIC DNA]</scope>
    <source>
        <strain evidence="2">KCTC 42280</strain>
    </source>
</reference>
<proteinExistence type="predicted"/>
<protein>
    <recommendedName>
        <fullName evidence="3">Lipoprotein</fullName>
    </recommendedName>
</protein>